<dbReference type="PANTHER" id="PTHR43441:SF12">
    <property type="entry name" value="RIBOSOMAL N-ACETYLTRANSFERASE YDAF-RELATED"/>
    <property type="match status" value="1"/>
</dbReference>
<evidence type="ECO:0000259" key="1">
    <source>
        <dbReference type="PROSITE" id="PS51186"/>
    </source>
</evidence>
<dbReference type="EMBL" id="FNNC01000003">
    <property type="protein sequence ID" value="SDW60059.1"/>
    <property type="molecule type" value="Genomic_DNA"/>
</dbReference>
<dbReference type="OrthoDB" id="9784707at2"/>
<dbReference type="GO" id="GO:0008999">
    <property type="term" value="F:protein-N-terminal-alanine acetyltransferase activity"/>
    <property type="evidence" value="ECO:0007669"/>
    <property type="project" value="TreeGrafter"/>
</dbReference>
<dbReference type="InterPro" id="IPR000182">
    <property type="entry name" value="GNAT_dom"/>
</dbReference>
<proteinExistence type="predicted"/>
<reference evidence="2 3" key="1">
    <citation type="submission" date="2016-10" db="EMBL/GenBank/DDBJ databases">
        <authorList>
            <person name="de Groot N.N."/>
        </authorList>
    </citation>
    <scope>NUCLEOTIDE SEQUENCE [LARGE SCALE GENOMIC DNA]</scope>
    <source>
        <strain evidence="2 3">DSM 23126</strain>
    </source>
</reference>
<dbReference type="Pfam" id="PF13302">
    <property type="entry name" value="Acetyltransf_3"/>
    <property type="match status" value="1"/>
</dbReference>
<keyword evidence="3" id="KW-1185">Reference proteome</keyword>
<dbReference type="InterPro" id="IPR051908">
    <property type="entry name" value="Ribosomal_N-acetyltransferase"/>
</dbReference>
<organism evidence="2 3">
    <name type="scientific">Marinococcus luteus</name>
    <dbReference type="NCBI Taxonomy" id="1122204"/>
    <lineage>
        <taxon>Bacteria</taxon>
        <taxon>Bacillati</taxon>
        <taxon>Bacillota</taxon>
        <taxon>Bacilli</taxon>
        <taxon>Bacillales</taxon>
        <taxon>Bacillaceae</taxon>
        <taxon>Marinococcus</taxon>
    </lineage>
</organism>
<gene>
    <name evidence="2" type="ORF">SAMN05421781_1919</name>
</gene>
<accession>A0A1H2UWR6</accession>
<name>A0A1H2UWR6_9BACI</name>
<dbReference type="GO" id="GO:0005737">
    <property type="term" value="C:cytoplasm"/>
    <property type="evidence" value="ECO:0007669"/>
    <property type="project" value="TreeGrafter"/>
</dbReference>
<dbReference type="PROSITE" id="PS51186">
    <property type="entry name" value="GNAT"/>
    <property type="match status" value="1"/>
</dbReference>
<dbReference type="Proteomes" id="UP000199488">
    <property type="component" value="Unassembled WGS sequence"/>
</dbReference>
<evidence type="ECO:0000313" key="3">
    <source>
        <dbReference type="Proteomes" id="UP000199488"/>
    </source>
</evidence>
<dbReference type="SUPFAM" id="SSF55729">
    <property type="entry name" value="Acyl-CoA N-acyltransferases (Nat)"/>
    <property type="match status" value="1"/>
</dbReference>
<dbReference type="Gene3D" id="3.40.630.30">
    <property type="match status" value="1"/>
</dbReference>
<evidence type="ECO:0000313" key="2">
    <source>
        <dbReference type="EMBL" id="SDW60059.1"/>
    </source>
</evidence>
<dbReference type="GO" id="GO:1990189">
    <property type="term" value="F:protein N-terminal-serine acetyltransferase activity"/>
    <property type="evidence" value="ECO:0007669"/>
    <property type="project" value="TreeGrafter"/>
</dbReference>
<dbReference type="PANTHER" id="PTHR43441">
    <property type="entry name" value="RIBOSOMAL-PROTEIN-SERINE ACETYLTRANSFERASE"/>
    <property type="match status" value="1"/>
</dbReference>
<feature type="domain" description="N-acetyltransferase" evidence="1">
    <location>
        <begin position="10"/>
        <end position="176"/>
    </location>
</feature>
<dbReference type="RefSeq" id="WP_091614289.1">
    <property type="nucleotide sequence ID" value="NZ_FNNC01000003.1"/>
</dbReference>
<keyword evidence="2" id="KW-0808">Transferase</keyword>
<dbReference type="STRING" id="1122204.SAMN05421781_1919"/>
<dbReference type="InterPro" id="IPR016181">
    <property type="entry name" value="Acyl_CoA_acyltransferase"/>
</dbReference>
<sequence length="180" mass="20746">MFTYRVREDLYLKLLEPSDAKAVFALTDNSRAHLRQWLPWVDHTNEEEDTKAFIHSVRQGWAEQKIFSAGIVFQGCIAGIGGFNRLDHQNNLGEIGYWLGEDYQGKGIMTAVVEAFISYGFEQLGLNKIVIKVATANEKSRAVPERLGFKQEGTLRQEHWLHNQYVDIIVYSLLNEEWKI</sequence>
<dbReference type="AlphaFoldDB" id="A0A1H2UWR6"/>
<protein>
    <submittedName>
        <fullName evidence="2">Ribosomal-protein-serine acetyltransferase</fullName>
    </submittedName>
</protein>